<dbReference type="SUPFAM" id="SSF109998">
    <property type="entry name" value="Triger factor/SurA peptide-binding domain-like"/>
    <property type="match status" value="1"/>
</dbReference>
<dbReference type="Pfam" id="PF13624">
    <property type="entry name" value="SurA_N_3"/>
    <property type="match status" value="1"/>
</dbReference>
<evidence type="ECO:0000313" key="4">
    <source>
        <dbReference type="EMBL" id="CAI4034143.1"/>
    </source>
</evidence>
<gene>
    <name evidence="4" type="ORF">DNFV4_04587</name>
</gene>
<dbReference type="AlphaFoldDB" id="A0AA86TBV5"/>
<accession>A0AA86TBV5</accession>
<dbReference type="PROSITE" id="PS50198">
    <property type="entry name" value="PPIC_PPIASE_2"/>
    <property type="match status" value="1"/>
</dbReference>
<evidence type="ECO:0000259" key="3">
    <source>
        <dbReference type="PROSITE" id="PS50198"/>
    </source>
</evidence>
<keyword evidence="2 4" id="KW-0413">Isomerase</keyword>
<dbReference type="InterPro" id="IPR050280">
    <property type="entry name" value="OMP_Chaperone_SurA"/>
</dbReference>
<keyword evidence="2" id="KW-0697">Rotamase</keyword>
<reference evidence="4" key="1">
    <citation type="submission" date="2022-10" db="EMBL/GenBank/DDBJ databases">
        <authorList>
            <person name="Koch H."/>
        </authorList>
    </citation>
    <scope>NUCLEOTIDE SEQUENCE</scope>
    <source>
        <strain evidence="4">DNF</strain>
    </source>
</reference>
<keyword evidence="1" id="KW-0732">Signal</keyword>
<dbReference type="KEGG" id="nti:DNFV4_04587"/>
<dbReference type="PANTHER" id="PTHR47637">
    <property type="entry name" value="CHAPERONE SURA"/>
    <property type="match status" value="1"/>
</dbReference>
<dbReference type="EMBL" id="OX365700">
    <property type="protein sequence ID" value="CAI4034143.1"/>
    <property type="molecule type" value="Genomic_DNA"/>
</dbReference>
<dbReference type="InterPro" id="IPR046357">
    <property type="entry name" value="PPIase_dom_sf"/>
</dbReference>
<protein>
    <submittedName>
        <fullName evidence="4">Survival protein SurA (Peptidyl-prolyl cis-trans isomerase SurA)</fullName>
    </submittedName>
</protein>
<dbReference type="Gene3D" id="1.10.4030.10">
    <property type="entry name" value="Porin chaperone SurA, peptide-binding domain"/>
    <property type="match status" value="1"/>
</dbReference>
<dbReference type="GO" id="GO:0003755">
    <property type="term" value="F:peptidyl-prolyl cis-trans isomerase activity"/>
    <property type="evidence" value="ECO:0007669"/>
    <property type="project" value="UniProtKB-KW"/>
</dbReference>
<keyword evidence="5" id="KW-1185">Reference proteome</keyword>
<sequence>MVFISAVPGFAARMHDRIVAVVNSEVITLSEVLDEIQPDLDRIREQFQGEERQRRLQLAHHIGLTRMIERKLQLQQAKTKGVEVADAEVRLSLAEMKKQGEKVDESNPRYLQAVKEQLILMRVVEREVRSGITVGDTEMRRYFKEHESRFALPEEYTLSQILIRPRSFETPEETRARAEKVLAALKAGGKFEELALQYSDGENSTRGGLLGLVRQGELHPPIERALASMKPGETTDAIETPEGFHIIRVEERKPRQFRPFEAVKAEIQNLVYAQKNEDFYQSWIADLKNKAYIEIKF</sequence>
<dbReference type="Pfam" id="PF00639">
    <property type="entry name" value="Rotamase"/>
    <property type="match status" value="1"/>
</dbReference>
<feature type="domain" description="PpiC" evidence="3">
    <location>
        <begin position="153"/>
        <end position="251"/>
    </location>
</feature>
<dbReference type="PANTHER" id="PTHR47637:SF1">
    <property type="entry name" value="CHAPERONE SURA"/>
    <property type="match status" value="1"/>
</dbReference>
<evidence type="ECO:0000313" key="5">
    <source>
        <dbReference type="Proteomes" id="UP001179121"/>
    </source>
</evidence>
<dbReference type="InterPro" id="IPR027304">
    <property type="entry name" value="Trigger_fact/SurA_dom_sf"/>
</dbReference>
<dbReference type="InterPro" id="IPR000297">
    <property type="entry name" value="PPIase_PpiC"/>
</dbReference>
<dbReference type="Proteomes" id="UP001179121">
    <property type="component" value="Chromosome"/>
</dbReference>
<organism evidence="4 5">
    <name type="scientific">Nitrospira tepida</name>
    <dbReference type="NCBI Taxonomy" id="2973512"/>
    <lineage>
        <taxon>Bacteria</taxon>
        <taxon>Pseudomonadati</taxon>
        <taxon>Nitrospirota</taxon>
        <taxon>Nitrospiria</taxon>
        <taxon>Nitrospirales</taxon>
        <taxon>Nitrospiraceae</taxon>
        <taxon>Nitrospira</taxon>
    </lineage>
</organism>
<proteinExistence type="predicted"/>
<evidence type="ECO:0000256" key="1">
    <source>
        <dbReference type="ARBA" id="ARBA00022729"/>
    </source>
</evidence>
<name>A0AA86TBV5_9BACT</name>
<dbReference type="SUPFAM" id="SSF54534">
    <property type="entry name" value="FKBP-like"/>
    <property type="match status" value="1"/>
</dbReference>
<evidence type="ECO:0000256" key="2">
    <source>
        <dbReference type="PROSITE-ProRule" id="PRU00278"/>
    </source>
</evidence>
<dbReference type="Gene3D" id="3.10.50.40">
    <property type="match status" value="1"/>
</dbReference>